<gene>
    <name evidence="12" type="primary">dnaB</name>
</gene>
<dbReference type="Pfam" id="PF00772">
    <property type="entry name" value="DnaB"/>
    <property type="match status" value="1"/>
</dbReference>
<dbReference type="GO" id="GO:0003677">
    <property type="term" value="F:DNA binding"/>
    <property type="evidence" value="ECO:0007669"/>
    <property type="project" value="UniProtKB-KW"/>
</dbReference>
<proteinExistence type="inferred from homology"/>
<dbReference type="Pfam" id="PF03796">
    <property type="entry name" value="DnaB_C"/>
    <property type="match status" value="1"/>
</dbReference>
<reference evidence="12" key="2">
    <citation type="journal article" date="2000" name="J. Mol. Evol.">
        <title>The structure and gene repertoire of an ancient red algal plastid genome.</title>
        <authorList>
            <person name="Glockner G."/>
            <person name="Rosenthal A."/>
            <person name="Valentin K."/>
        </authorList>
    </citation>
    <scope>NUCLEOTIDE SEQUENCE</scope>
    <source>
        <strain evidence="12">RK1</strain>
    </source>
</reference>
<dbReference type="PANTHER" id="PTHR30153">
    <property type="entry name" value="REPLICATIVE DNA HELICASE DNAB"/>
    <property type="match status" value="1"/>
</dbReference>
<evidence type="ECO:0000256" key="6">
    <source>
        <dbReference type="ARBA" id="ARBA00022840"/>
    </source>
</evidence>
<geneLocation type="chloroplast" evidence="12"/>
<keyword evidence="3" id="KW-0547">Nucleotide-binding</keyword>
<evidence type="ECO:0000256" key="1">
    <source>
        <dbReference type="ARBA" id="ARBA00008428"/>
    </source>
</evidence>
<comment type="catalytic activity">
    <reaction evidence="10">
        <text>ATP + H2O = ADP + phosphate + H(+)</text>
        <dbReference type="Rhea" id="RHEA:13065"/>
        <dbReference type="ChEBI" id="CHEBI:15377"/>
        <dbReference type="ChEBI" id="CHEBI:15378"/>
        <dbReference type="ChEBI" id="CHEBI:30616"/>
        <dbReference type="ChEBI" id="CHEBI:43474"/>
        <dbReference type="ChEBI" id="CHEBI:456216"/>
        <dbReference type="EC" id="5.6.2.3"/>
    </reaction>
</comment>
<dbReference type="GO" id="GO:0005524">
    <property type="term" value="F:ATP binding"/>
    <property type="evidence" value="ECO:0007669"/>
    <property type="project" value="UniProtKB-KW"/>
</dbReference>
<evidence type="ECO:0000259" key="11">
    <source>
        <dbReference type="PROSITE" id="PS51199"/>
    </source>
</evidence>
<keyword evidence="4" id="KW-0378">Hydrolase</keyword>
<dbReference type="GO" id="GO:0043139">
    <property type="term" value="F:5'-3' DNA helicase activity"/>
    <property type="evidence" value="ECO:0007669"/>
    <property type="project" value="UniProtKB-EC"/>
</dbReference>
<dbReference type="EMBL" id="AF022186">
    <property type="protein sequence ID" value="AAF12980.1"/>
    <property type="molecule type" value="Genomic_DNA"/>
</dbReference>
<dbReference type="InterPro" id="IPR016136">
    <property type="entry name" value="DNA_helicase_N/primase_C"/>
</dbReference>
<dbReference type="PROSITE" id="PS51199">
    <property type="entry name" value="SF4_HELICASE"/>
    <property type="match status" value="1"/>
</dbReference>
<dbReference type="AlphaFoldDB" id="Q9TM03"/>
<keyword evidence="12" id="KW-0934">Plastid</keyword>
<keyword evidence="7" id="KW-0238">DNA-binding</keyword>
<dbReference type="Gene3D" id="3.40.50.300">
    <property type="entry name" value="P-loop containing nucleotide triphosphate hydrolases"/>
    <property type="match status" value="1"/>
</dbReference>
<dbReference type="GO" id="GO:0016787">
    <property type="term" value="F:hydrolase activity"/>
    <property type="evidence" value="ECO:0007669"/>
    <property type="project" value="UniProtKB-KW"/>
</dbReference>
<keyword evidence="6" id="KW-0067">ATP-binding</keyword>
<evidence type="ECO:0000256" key="3">
    <source>
        <dbReference type="ARBA" id="ARBA00022741"/>
    </source>
</evidence>
<name>Q9TM03_CYACA</name>
<evidence type="ECO:0000256" key="7">
    <source>
        <dbReference type="ARBA" id="ARBA00023125"/>
    </source>
</evidence>
<protein>
    <recommendedName>
        <fullName evidence="9">DNA 5'-3' helicase</fullName>
        <ecNumber evidence="9">5.6.2.3</ecNumber>
    </recommendedName>
</protein>
<evidence type="ECO:0000313" key="12">
    <source>
        <dbReference type="EMBL" id="AAF12980.1"/>
    </source>
</evidence>
<dbReference type="GO" id="GO:0006260">
    <property type="term" value="P:DNA replication"/>
    <property type="evidence" value="ECO:0007669"/>
    <property type="project" value="UniProtKB-KW"/>
</dbReference>
<keyword evidence="5" id="KW-0347">Helicase</keyword>
<dbReference type="InterPro" id="IPR036185">
    <property type="entry name" value="DNA_heli_DnaB-like_N_sf"/>
</dbReference>
<sequence>MKDSFNEYMKIGRLPYNLVVERVILGLIIEGSNPMVDKVKSLIKRSFFFARSHRAIYQAIFYLYDNNKTIDWMSITFYLVIDTQTSFIIVYNLLKSVREEFARAEHRLALKSNDGAWLFLVATLAEYEAKRNHLKALSGTKSKINDSSISFRKQLNVLQESVKNLTYGLPYSSNRVETWGKDIKHCLNSFINELERKLRFEQIDEFLPTGFHQLDQLIGGFRRRDLIVVGGRPGVGKTITGLNLASKILQLRTDVTVLFFSSEMPLKDILVRFMIMHSTQDLSFFDLLSGNLNLEKLSTEQENLGWADKLINLYVEDSFQIELSELRRISVVFKEQHPNLGLIVIDYLQIIRASQETDPSTKLLQNMRSLQVAQIVESLKLLARQLNVPVVLLSQLSRNAESRPGKTQMLSDLSESGFIEQQADVVILISQQQKISGFMTPPPQHKSVVVPFNLTVAKNRNGPTGEIHLGLYVKKMMLVSIKSSLSGFN</sequence>
<dbReference type="SUPFAM" id="SSF48024">
    <property type="entry name" value="N-terminal domain of DnaB helicase"/>
    <property type="match status" value="1"/>
</dbReference>
<keyword evidence="2" id="KW-0235">DNA replication</keyword>
<organism evidence="12">
    <name type="scientific">Cyanidium caldarium</name>
    <name type="common">Red alga</name>
    <dbReference type="NCBI Taxonomy" id="2771"/>
    <lineage>
        <taxon>Eukaryota</taxon>
        <taxon>Rhodophyta</taxon>
        <taxon>Bangiophyceae</taxon>
        <taxon>Cyanidiales</taxon>
        <taxon>Cyanidiaceae</taxon>
        <taxon>Cyanidium</taxon>
    </lineage>
</organism>
<dbReference type="InterPro" id="IPR007693">
    <property type="entry name" value="DNA_helicase_DnaB-like_N"/>
</dbReference>
<feature type="domain" description="SF4 helicase" evidence="11">
    <location>
        <begin position="200"/>
        <end position="485"/>
    </location>
</feature>
<dbReference type="GO" id="GO:0005829">
    <property type="term" value="C:cytosol"/>
    <property type="evidence" value="ECO:0007669"/>
    <property type="project" value="TreeGrafter"/>
</dbReference>
<evidence type="ECO:0000256" key="2">
    <source>
        <dbReference type="ARBA" id="ARBA00022705"/>
    </source>
</evidence>
<evidence type="ECO:0000256" key="10">
    <source>
        <dbReference type="ARBA" id="ARBA00048954"/>
    </source>
</evidence>
<dbReference type="CDD" id="cd00984">
    <property type="entry name" value="DnaB_C"/>
    <property type="match status" value="1"/>
</dbReference>
<dbReference type="PANTHER" id="PTHR30153:SF2">
    <property type="entry name" value="REPLICATIVE DNA HELICASE"/>
    <property type="match status" value="1"/>
</dbReference>
<dbReference type="InterPro" id="IPR027417">
    <property type="entry name" value="P-loop_NTPase"/>
</dbReference>
<dbReference type="RefSeq" id="NP_045114.1">
    <property type="nucleotide sequence ID" value="NC_001840.1"/>
</dbReference>
<dbReference type="Gene3D" id="1.10.860.10">
    <property type="entry name" value="DNAb Helicase, Chain A"/>
    <property type="match status" value="1"/>
</dbReference>
<dbReference type="SUPFAM" id="SSF52540">
    <property type="entry name" value="P-loop containing nucleoside triphosphate hydrolases"/>
    <property type="match status" value="1"/>
</dbReference>
<dbReference type="InterPro" id="IPR007694">
    <property type="entry name" value="DNA_helicase_DnaB-like_C"/>
</dbReference>
<comment type="similarity">
    <text evidence="1">Belongs to the helicase family. DnaB subfamily.</text>
</comment>
<reference evidence="12" key="1">
    <citation type="submission" date="1999-11" db="EMBL/GenBank/DDBJ databases">
        <authorList>
            <person name="Gloeckner G."/>
            <person name="Rosenthal A."/>
            <person name="Valentin K."/>
        </authorList>
    </citation>
    <scope>NUCLEOTIDE SEQUENCE</scope>
    <source>
        <strain evidence="12">RK1</strain>
    </source>
</reference>
<evidence type="ECO:0000256" key="4">
    <source>
        <dbReference type="ARBA" id="ARBA00022801"/>
    </source>
</evidence>
<evidence type="ECO:0000256" key="5">
    <source>
        <dbReference type="ARBA" id="ARBA00022806"/>
    </source>
</evidence>
<evidence type="ECO:0000256" key="8">
    <source>
        <dbReference type="ARBA" id="ARBA00023235"/>
    </source>
</evidence>
<keyword evidence="8" id="KW-0413">Isomerase</keyword>
<accession>Q9TM03</accession>
<dbReference type="EC" id="5.6.2.3" evidence="9"/>
<dbReference type="GeneID" id="800108"/>
<keyword evidence="12" id="KW-0150">Chloroplast</keyword>
<evidence type="ECO:0000256" key="9">
    <source>
        <dbReference type="ARBA" id="ARBA00044969"/>
    </source>
</evidence>